<dbReference type="AlphaFoldDB" id="A0A7Y0UVA2"/>
<reference evidence="2 3" key="1">
    <citation type="submission" date="2020-04" db="EMBL/GenBank/DDBJ databases">
        <title>Antimicrobial susceptibility and clonality of vaginal-derived multi-drug resistant Mobiluncus isolates in China.</title>
        <authorList>
            <person name="Zhang X."/>
        </authorList>
    </citation>
    <scope>NUCLEOTIDE SEQUENCE [LARGE SCALE GENOMIC DNA]</scope>
    <source>
        <strain evidence="2 3">12</strain>
    </source>
</reference>
<dbReference type="Pfam" id="PF13166">
    <property type="entry name" value="AAA_13"/>
    <property type="match status" value="1"/>
</dbReference>
<dbReference type="SUPFAM" id="SSF52540">
    <property type="entry name" value="P-loop containing nucleoside triphosphate hydrolases"/>
    <property type="match status" value="1"/>
</dbReference>
<comment type="caution">
    <text evidence="2">The sequence shown here is derived from an EMBL/GenBank/DDBJ whole genome shotgun (WGS) entry which is preliminary data.</text>
</comment>
<dbReference type="InterPro" id="IPR026866">
    <property type="entry name" value="CR006_AAA"/>
</dbReference>
<dbReference type="Gene3D" id="3.40.50.300">
    <property type="entry name" value="P-loop containing nucleotide triphosphate hydrolases"/>
    <property type="match status" value="1"/>
</dbReference>
<feature type="domain" description="Protein CR006 P-loop" evidence="1">
    <location>
        <begin position="5"/>
        <end position="261"/>
    </location>
</feature>
<evidence type="ECO:0000313" key="2">
    <source>
        <dbReference type="EMBL" id="NMX04416.1"/>
    </source>
</evidence>
<protein>
    <submittedName>
        <fullName evidence="2">AAA family ATPase</fullName>
    </submittedName>
</protein>
<gene>
    <name evidence="2" type="ORF">HHJ77_11020</name>
</gene>
<dbReference type="Proteomes" id="UP000575397">
    <property type="component" value="Unassembled WGS sequence"/>
</dbReference>
<dbReference type="EMBL" id="JABCUS010000037">
    <property type="protein sequence ID" value="NMX04416.1"/>
    <property type="molecule type" value="Genomic_DNA"/>
</dbReference>
<organism evidence="2 3">
    <name type="scientific">Mobiluncus mulieris</name>
    <dbReference type="NCBI Taxonomy" id="2052"/>
    <lineage>
        <taxon>Bacteria</taxon>
        <taxon>Bacillati</taxon>
        <taxon>Actinomycetota</taxon>
        <taxon>Actinomycetes</taxon>
        <taxon>Actinomycetales</taxon>
        <taxon>Actinomycetaceae</taxon>
        <taxon>Mobiluncus</taxon>
    </lineage>
</organism>
<evidence type="ECO:0000313" key="3">
    <source>
        <dbReference type="Proteomes" id="UP000575397"/>
    </source>
</evidence>
<evidence type="ECO:0000259" key="1">
    <source>
        <dbReference type="Pfam" id="PF13166"/>
    </source>
</evidence>
<proteinExistence type="predicted"/>
<name>A0A7Y0UVA2_9ACTO</name>
<accession>A0A7Y0UVA2</accession>
<sequence>MGQSKAAWEARMRKVDIAVDVINAYLANVYFDTKKFQLQSNGDKYKIISNGHTVKPKDISTGERNILALCYFFSEGGKNREKNHEDDDPQYLVLDDPISSFDMENRIGVCSMIRERSGHLLRSNAESRITVMTHDGGVVEELENIFSDISDTFDGKKIKTDLFDLREKSSEPRGEKSSEYVALLKRAYKFASAEDFDPNESYVIGNILRRVLEGYSTFNYGIGMSRLSSDPDLRERLGDQLPFLEDAMYRLALNDASHMEKRIKAFNPTNAFERYSDEEKKRCAQCVMVILDKLDPVHLKKHLGSCHISQQEFEDHLREWSNRFTPVAL</sequence>
<dbReference type="InterPro" id="IPR027417">
    <property type="entry name" value="P-loop_NTPase"/>
</dbReference>